<feature type="transmembrane region" description="Helical" evidence="1">
    <location>
        <begin position="144"/>
        <end position="162"/>
    </location>
</feature>
<sequence>MIEILQWSTLTVCGLVAVARVPSAVRGRNRTLFYIFALMTLAILLSIQAPYLAIDQALGGVNVANLLLRFVIFAAIFFVGIRVTRGFGADDAYRLLAGRIGMAVLGLTSLMVVVVFLMMDTAGSSAGMGSVSAKDARHGLLAEYYGAAGRAYPAYVSLVLLPAMVRACRSTFPLLVRVAAFLLALGAVAIGASLLFPALPPALNSVEFVINYTAVLCFVIGLALIWVAKLRSGQNEPRQKTSTAK</sequence>
<feature type="transmembrane region" description="Helical" evidence="1">
    <location>
        <begin position="66"/>
        <end position="84"/>
    </location>
</feature>
<keyword evidence="1" id="KW-1133">Transmembrane helix</keyword>
<name>A0A0U3Q2I3_9MICC</name>
<dbReference type="EMBL" id="CP013747">
    <property type="protein sequence ID" value="ALV40798.1"/>
    <property type="molecule type" value="Genomic_DNA"/>
</dbReference>
<keyword evidence="1" id="KW-0812">Transmembrane</keyword>
<evidence type="ECO:0000313" key="2">
    <source>
        <dbReference type="EMBL" id="ALV40798.1"/>
    </source>
</evidence>
<feature type="transmembrane region" description="Helical" evidence="1">
    <location>
        <begin position="208"/>
        <end position="228"/>
    </location>
</feature>
<organism evidence="2">
    <name type="scientific">Pseudarthrobacter sulfonivorans</name>
    <dbReference type="NCBI Taxonomy" id="121292"/>
    <lineage>
        <taxon>Bacteria</taxon>
        <taxon>Bacillati</taxon>
        <taxon>Actinomycetota</taxon>
        <taxon>Actinomycetes</taxon>
        <taxon>Micrococcales</taxon>
        <taxon>Micrococcaceae</taxon>
        <taxon>Pseudarthrobacter</taxon>
    </lineage>
</organism>
<accession>A0A0U3Q2I3</accession>
<protein>
    <submittedName>
        <fullName evidence="2">Uncharacterized protein</fullName>
    </submittedName>
</protein>
<feature type="transmembrane region" description="Helical" evidence="1">
    <location>
        <begin position="96"/>
        <end position="119"/>
    </location>
</feature>
<evidence type="ECO:0000313" key="3">
    <source>
        <dbReference type="Proteomes" id="UP000065151"/>
    </source>
</evidence>
<dbReference type="STRING" id="121292.AU252_06145"/>
<evidence type="ECO:0000256" key="1">
    <source>
        <dbReference type="SAM" id="Phobius"/>
    </source>
</evidence>
<dbReference type="Proteomes" id="UP000065151">
    <property type="component" value="Chromosome"/>
</dbReference>
<feature type="transmembrane region" description="Helical" evidence="1">
    <location>
        <begin position="32"/>
        <end position="54"/>
    </location>
</feature>
<dbReference type="RefSeq" id="WP_058929966.1">
    <property type="nucleotide sequence ID" value="NZ_CP013747.1"/>
</dbReference>
<feature type="transmembrane region" description="Helical" evidence="1">
    <location>
        <begin position="174"/>
        <end position="196"/>
    </location>
</feature>
<proteinExistence type="predicted"/>
<gene>
    <name evidence="2" type="ORF">AU252_06145</name>
</gene>
<reference evidence="2 3" key="1">
    <citation type="submission" date="2015-12" db="EMBL/GenBank/DDBJ databases">
        <authorList>
            <person name="Shamseldin A."/>
            <person name="Moawad H."/>
            <person name="Abd El-Rahim W.M."/>
            <person name="Sadowsky M.J."/>
        </authorList>
    </citation>
    <scope>NUCLEOTIDE SEQUENCE [LARGE SCALE GENOMIC DNA]</scope>
    <source>
        <strain evidence="2 3">Ar51</strain>
    </source>
</reference>
<keyword evidence="1" id="KW-0472">Membrane</keyword>
<dbReference type="KEGG" id="psul:AU252_06145"/>
<dbReference type="AlphaFoldDB" id="A0A0U3Q2I3"/>